<name>G3HER4_CRIGR</name>
<accession>G3HER4</accession>
<sequence length="53" mass="5526">MTSIAGMPRAALRSLHFCVKEVSAGSHPPVRSDPVVLSSASTQLALALWPGQP</sequence>
<dbReference type="EMBL" id="JH000319">
    <property type="protein sequence ID" value="EGV97612.1"/>
    <property type="molecule type" value="Genomic_DNA"/>
</dbReference>
<evidence type="ECO:0000313" key="1">
    <source>
        <dbReference type="EMBL" id="EGV97612.1"/>
    </source>
</evidence>
<dbReference type="AlphaFoldDB" id="G3HER4"/>
<organism evidence="1 2">
    <name type="scientific">Cricetulus griseus</name>
    <name type="common">Chinese hamster</name>
    <name type="synonym">Cricetulus barabensis griseus</name>
    <dbReference type="NCBI Taxonomy" id="10029"/>
    <lineage>
        <taxon>Eukaryota</taxon>
        <taxon>Metazoa</taxon>
        <taxon>Chordata</taxon>
        <taxon>Craniata</taxon>
        <taxon>Vertebrata</taxon>
        <taxon>Euteleostomi</taxon>
        <taxon>Mammalia</taxon>
        <taxon>Eutheria</taxon>
        <taxon>Euarchontoglires</taxon>
        <taxon>Glires</taxon>
        <taxon>Rodentia</taxon>
        <taxon>Myomorpha</taxon>
        <taxon>Muroidea</taxon>
        <taxon>Cricetidae</taxon>
        <taxon>Cricetinae</taxon>
        <taxon>Cricetulus</taxon>
    </lineage>
</organism>
<dbReference type="InParanoid" id="G3HER4"/>
<evidence type="ECO:0000313" key="2">
    <source>
        <dbReference type="Proteomes" id="UP000001075"/>
    </source>
</evidence>
<dbReference type="Proteomes" id="UP000001075">
    <property type="component" value="Unassembled WGS sequence"/>
</dbReference>
<protein>
    <submittedName>
        <fullName evidence="1">Uncharacterized protein</fullName>
    </submittedName>
</protein>
<proteinExistence type="predicted"/>
<gene>
    <name evidence="1" type="ORF">I79_009058</name>
</gene>
<reference evidence="2" key="1">
    <citation type="journal article" date="2011" name="Nat. Biotechnol.">
        <title>The genomic sequence of the Chinese hamster ovary (CHO)-K1 cell line.</title>
        <authorList>
            <person name="Xu X."/>
            <person name="Nagarajan H."/>
            <person name="Lewis N.E."/>
            <person name="Pan S."/>
            <person name="Cai Z."/>
            <person name="Liu X."/>
            <person name="Chen W."/>
            <person name="Xie M."/>
            <person name="Wang W."/>
            <person name="Hammond S."/>
            <person name="Andersen M.R."/>
            <person name="Neff N."/>
            <person name="Passarelli B."/>
            <person name="Koh W."/>
            <person name="Fan H.C."/>
            <person name="Wang J."/>
            <person name="Gui Y."/>
            <person name="Lee K.H."/>
            <person name="Betenbaugh M.J."/>
            <person name="Quake S.R."/>
            <person name="Famili I."/>
            <person name="Palsson B.O."/>
            <person name="Wang J."/>
        </authorList>
    </citation>
    <scope>NUCLEOTIDE SEQUENCE [LARGE SCALE GENOMIC DNA]</scope>
    <source>
        <strain evidence="2">CHO K1 cell line</strain>
    </source>
</reference>